<feature type="transmembrane region" description="Helical" evidence="1">
    <location>
        <begin position="187"/>
        <end position="209"/>
    </location>
</feature>
<reference evidence="4" key="1">
    <citation type="submission" date="2012-03" db="EMBL/GenBank/DDBJ databases">
        <title>Complete sequence of chromosome of Deinococcus peraridilitoris DSM 19664.</title>
        <authorList>
            <person name="Lucas S."/>
            <person name="Copeland A."/>
            <person name="Lapidus A."/>
            <person name="Glavina del Rio T."/>
            <person name="Dalin E."/>
            <person name="Tice H."/>
            <person name="Bruce D."/>
            <person name="Goodwin L."/>
            <person name="Pitluck S."/>
            <person name="Peters L."/>
            <person name="Mikhailova N."/>
            <person name="Lu M."/>
            <person name="Kyrpides N."/>
            <person name="Mavromatis K."/>
            <person name="Ivanova N."/>
            <person name="Brettin T."/>
            <person name="Detter J.C."/>
            <person name="Han C."/>
            <person name="Larimer F."/>
            <person name="Land M."/>
            <person name="Hauser L."/>
            <person name="Markowitz V."/>
            <person name="Cheng J.-F."/>
            <person name="Hugenholtz P."/>
            <person name="Woyke T."/>
            <person name="Wu D."/>
            <person name="Pukall R."/>
            <person name="Steenblock K."/>
            <person name="Brambilla E."/>
            <person name="Klenk H.-P."/>
            <person name="Eisen J.A."/>
        </authorList>
    </citation>
    <scope>NUCLEOTIDE SEQUENCE [LARGE SCALE GENOMIC DNA]</scope>
    <source>
        <strain evidence="4">DSM 19664 / LMG 22246 / CIP 109416 / KR-200</strain>
    </source>
</reference>
<proteinExistence type="predicted"/>
<feature type="transmembrane region" description="Helical" evidence="1">
    <location>
        <begin position="54"/>
        <end position="76"/>
    </location>
</feature>
<dbReference type="OrthoDB" id="9807744at2"/>
<dbReference type="PATRIC" id="fig|937777.3.peg.2617"/>
<dbReference type="InterPro" id="IPR052529">
    <property type="entry name" value="Bact_Transport_Assoc"/>
</dbReference>
<name>L0A2E8_DEIPD</name>
<keyword evidence="1" id="KW-0812">Transmembrane</keyword>
<evidence type="ECO:0000259" key="2">
    <source>
        <dbReference type="Pfam" id="PF04235"/>
    </source>
</evidence>
<gene>
    <name evidence="3" type="ordered locus">Deipe_2608</name>
</gene>
<dbReference type="PANTHER" id="PTHR30590:SF2">
    <property type="entry name" value="INNER MEMBRANE PROTEIN"/>
    <property type="match status" value="1"/>
</dbReference>
<dbReference type="eggNOG" id="COG2311">
    <property type="taxonomic scope" value="Bacteria"/>
</dbReference>
<dbReference type="EMBL" id="CP003382">
    <property type="protein sequence ID" value="AFZ68073.1"/>
    <property type="molecule type" value="Genomic_DNA"/>
</dbReference>
<dbReference type="Pfam" id="PF04235">
    <property type="entry name" value="DUF418"/>
    <property type="match status" value="1"/>
</dbReference>
<dbReference type="AlphaFoldDB" id="L0A2E8"/>
<dbReference type="RefSeq" id="WP_015236375.1">
    <property type="nucleotide sequence ID" value="NC_019793.1"/>
</dbReference>
<keyword evidence="1" id="KW-0472">Membrane</keyword>
<dbReference type="KEGG" id="dpd:Deipe_2608"/>
<feature type="domain" description="DUF418" evidence="2">
    <location>
        <begin position="209"/>
        <end position="366"/>
    </location>
</feature>
<evidence type="ECO:0000313" key="3">
    <source>
        <dbReference type="EMBL" id="AFZ68073.1"/>
    </source>
</evidence>
<sequence length="370" mass="39927">MTVPITRSERSLLPDILRGLAIGGILLVNLQNFAGYVPWLQSGPDRSAQAFIDFFFNGKFVSTFAMLFGAGMALSVARSGSARQVRRLLALLLIGVLHGVLVWVGDILANYALVAFVLLALLRAPTALLAAVIPALLGFTALSVSLLALVSGHESADISSAGVHAAYQQGSYLEVLSFRAPQFLGELPGIVMFYGPWLLGLFLIGVLIARSGVLQRPQEFRGPLWLTVTLGLVLGVPLNLAFTALAAQDSVSAQFWATLLRFAGGLAFALLYGALLALLVGAGRGRWLRPLASVGQLALSNYLLASLVCTFVFNGYGLGLYGRWGALNSLLFALVLFVVQVLLSRWYLQYFSRGPAEWLLRRLTYGRERP</sequence>
<feature type="transmembrane region" description="Helical" evidence="1">
    <location>
        <begin position="88"/>
        <end position="121"/>
    </location>
</feature>
<evidence type="ECO:0000256" key="1">
    <source>
        <dbReference type="SAM" id="Phobius"/>
    </source>
</evidence>
<dbReference type="InterPro" id="IPR007349">
    <property type="entry name" value="DUF418"/>
</dbReference>
<feature type="transmembrane region" description="Helical" evidence="1">
    <location>
        <begin position="127"/>
        <end position="150"/>
    </location>
</feature>
<feature type="transmembrane region" description="Helical" evidence="1">
    <location>
        <begin position="224"/>
        <end position="247"/>
    </location>
</feature>
<dbReference type="Proteomes" id="UP000010467">
    <property type="component" value="Chromosome"/>
</dbReference>
<keyword evidence="1" id="KW-1133">Transmembrane helix</keyword>
<feature type="transmembrane region" description="Helical" evidence="1">
    <location>
        <begin position="329"/>
        <end position="348"/>
    </location>
</feature>
<dbReference type="HOGENOM" id="CLU_039610_0_0_0"/>
<protein>
    <submittedName>
        <fullName evidence="3">Putative membrane protein</fullName>
    </submittedName>
</protein>
<organism evidence="3 4">
    <name type="scientific">Deinococcus peraridilitoris (strain DSM 19664 / LMG 22246 / CIP 109416 / KR-200)</name>
    <dbReference type="NCBI Taxonomy" id="937777"/>
    <lineage>
        <taxon>Bacteria</taxon>
        <taxon>Thermotogati</taxon>
        <taxon>Deinococcota</taxon>
        <taxon>Deinococci</taxon>
        <taxon>Deinococcales</taxon>
        <taxon>Deinococcaceae</taxon>
        <taxon>Deinococcus</taxon>
    </lineage>
</organism>
<dbReference type="PANTHER" id="PTHR30590">
    <property type="entry name" value="INNER MEMBRANE PROTEIN"/>
    <property type="match status" value="1"/>
</dbReference>
<feature type="transmembrane region" description="Helical" evidence="1">
    <location>
        <begin position="302"/>
        <end position="322"/>
    </location>
</feature>
<keyword evidence="4" id="KW-1185">Reference proteome</keyword>
<accession>L0A2E8</accession>
<evidence type="ECO:0000313" key="4">
    <source>
        <dbReference type="Proteomes" id="UP000010467"/>
    </source>
</evidence>
<feature type="transmembrane region" description="Helical" evidence="1">
    <location>
        <begin position="259"/>
        <end position="282"/>
    </location>
</feature>
<feature type="transmembrane region" description="Helical" evidence="1">
    <location>
        <begin position="12"/>
        <end position="34"/>
    </location>
</feature>